<feature type="region of interest" description="Disordered" evidence="9">
    <location>
        <begin position="367"/>
        <end position="393"/>
    </location>
</feature>
<accession>A0A182LXJ8</accession>
<sequence>MARKIGETNMNERSSRSHTIFRITIESRVISSTGDDGSMDNEAVQIGILNLVDLAGSERVDQSGATGDRFKEGVCINKSLLSLSCVIEKLSKNSDKQFINYRDSKLTRILQASLGGNAVTSMICNITPAVVEETFYTLSFAMRAKNIRNKPKVNEILTDAALMKRLEVEIKRLRNKLKSEQNKNSKIKMVELQNAITLRTNQLINSNQVRQALTDNARRRTWCPSTSEIPRLVAQMPTPDVMSEGRTLMGPPPAFIGGQYLMTMNGATPQIVIRTVSPEEDNFSKPNGSGDEGGFSATLALMGNDESQINYRELLDNKDLLARRIRSISPNGLHNPFATEEDEFVPGEQISFGHVSLSPLANVERELHTPKSLRRNRRSSTGDSPTALNYEQR</sequence>
<keyword evidence="5" id="KW-0505">Motor protein</keyword>
<evidence type="ECO:0000256" key="4">
    <source>
        <dbReference type="ARBA" id="ARBA00023054"/>
    </source>
</evidence>
<protein>
    <recommendedName>
        <fullName evidence="10">Kinesin motor domain-containing protein</fullName>
    </recommendedName>
</protein>
<dbReference type="Pfam" id="PF00225">
    <property type="entry name" value="Kinesin"/>
    <property type="match status" value="1"/>
</dbReference>
<dbReference type="SUPFAM" id="SSF52540">
    <property type="entry name" value="P-loop containing nucleoside triphosphate hydrolases"/>
    <property type="match status" value="1"/>
</dbReference>
<keyword evidence="3" id="KW-0067">ATP-binding</keyword>
<feature type="domain" description="Kinesin motor" evidence="10">
    <location>
        <begin position="1"/>
        <end position="147"/>
    </location>
</feature>
<dbReference type="GO" id="GO:0007018">
    <property type="term" value="P:microtubule-based movement"/>
    <property type="evidence" value="ECO:0007669"/>
    <property type="project" value="InterPro"/>
</dbReference>
<keyword evidence="12" id="KW-1185">Reference proteome</keyword>
<keyword evidence="6" id="KW-0963">Cytoplasm</keyword>
<dbReference type="PANTHER" id="PTHR47968:SF75">
    <property type="entry name" value="CENTROMERE-ASSOCIATED PROTEIN E"/>
    <property type="match status" value="1"/>
</dbReference>
<evidence type="ECO:0000256" key="2">
    <source>
        <dbReference type="ARBA" id="ARBA00022741"/>
    </source>
</evidence>
<reference evidence="12" key="1">
    <citation type="submission" date="2013-09" db="EMBL/GenBank/DDBJ databases">
        <title>The Genome Sequence of Anopheles culicifacies species A.</title>
        <authorList>
            <consortium name="The Broad Institute Genomics Platform"/>
            <person name="Neafsey D.E."/>
            <person name="Besansky N."/>
            <person name="Howell P."/>
            <person name="Walton C."/>
            <person name="Young S.K."/>
            <person name="Zeng Q."/>
            <person name="Gargeya S."/>
            <person name="Fitzgerald M."/>
            <person name="Haas B."/>
            <person name="Abouelleil A."/>
            <person name="Allen A.W."/>
            <person name="Alvarado L."/>
            <person name="Arachchi H.M."/>
            <person name="Berlin A.M."/>
            <person name="Chapman S.B."/>
            <person name="Gainer-Dewar J."/>
            <person name="Goldberg J."/>
            <person name="Griggs A."/>
            <person name="Gujja S."/>
            <person name="Hansen M."/>
            <person name="Howarth C."/>
            <person name="Imamovic A."/>
            <person name="Ireland A."/>
            <person name="Larimer J."/>
            <person name="McCowan C."/>
            <person name="Murphy C."/>
            <person name="Pearson M."/>
            <person name="Poon T.W."/>
            <person name="Priest M."/>
            <person name="Roberts A."/>
            <person name="Saif S."/>
            <person name="Shea T."/>
            <person name="Sisk P."/>
            <person name="Sykes S."/>
            <person name="Wortman J."/>
            <person name="Nusbaum C."/>
            <person name="Birren B."/>
        </authorList>
    </citation>
    <scope>NUCLEOTIDE SEQUENCE [LARGE SCALE GENOMIC DNA]</scope>
    <source>
        <strain evidence="12">A-37</strain>
    </source>
</reference>
<evidence type="ECO:0000256" key="5">
    <source>
        <dbReference type="ARBA" id="ARBA00023175"/>
    </source>
</evidence>
<comment type="caution">
    <text evidence="7">Lacks conserved residue(s) required for the propagation of feature annotation.</text>
</comment>
<organism evidence="11 12">
    <name type="scientific">Anopheles culicifacies</name>
    <dbReference type="NCBI Taxonomy" id="139723"/>
    <lineage>
        <taxon>Eukaryota</taxon>
        <taxon>Metazoa</taxon>
        <taxon>Ecdysozoa</taxon>
        <taxon>Arthropoda</taxon>
        <taxon>Hexapoda</taxon>
        <taxon>Insecta</taxon>
        <taxon>Pterygota</taxon>
        <taxon>Neoptera</taxon>
        <taxon>Endopterygota</taxon>
        <taxon>Diptera</taxon>
        <taxon>Nematocera</taxon>
        <taxon>Culicoidea</taxon>
        <taxon>Culicidae</taxon>
        <taxon>Anophelinae</taxon>
        <taxon>Anopheles</taxon>
        <taxon>culicifacies species complex</taxon>
    </lineage>
</organism>
<evidence type="ECO:0000256" key="8">
    <source>
        <dbReference type="SAM" id="Coils"/>
    </source>
</evidence>
<dbReference type="EnsemblMetazoa" id="ACUA004365-RA">
    <property type="protein sequence ID" value="ACUA004365-PA"/>
    <property type="gene ID" value="ACUA004365"/>
</dbReference>
<keyword evidence="2" id="KW-0547">Nucleotide-binding</keyword>
<dbReference type="Proteomes" id="UP000075883">
    <property type="component" value="Unassembled WGS sequence"/>
</dbReference>
<dbReference type="PRINTS" id="PR00380">
    <property type="entry name" value="KINESINHEAVY"/>
</dbReference>
<evidence type="ECO:0000313" key="11">
    <source>
        <dbReference type="EnsemblMetazoa" id="ACUA004365-PA"/>
    </source>
</evidence>
<dbReference type="AlphaFoldDB" id="A0A182LXJ8"/>
<proteinExistence type="inferred from homology"/>
<dbReference type="InterPro" id="IPR036961">
    <property type="entry name" value="Kinesin_motor_dom_sf"/>
</dbReference>
<dbReference type="VEuPathDB" id="VectorBase:ACUA004365"/>
<dbReference type="EMBL" id="AXCM01007837">
    <property type="status" value="NOT_ANNOTATED_CDS"/>
    <property type="molecule type" value="Genomic_DNA"/>
</dbReference>
<dbReference type="InterPro" id="IPR001752">
    <property type="entry name" value="Kinesin_motor_dom"/>
</dbReference>
<evidence type="ECO:0000256" key="9">
    <source>
        <dbReference type="SAM" id="MobiDB-lite"/>
    </source>
</evidence>
<evidence type="ECO:0000256" key="1">
    <source>
        <dbReference type="ARBA" id="ARBA00004245"/>
    </source>
</evidence>
<reference evidence="11" key="2">
    <citation type="submission" date="2020-05" db="UniProtKB">
        <authorList>
            <consortium name="EnsemblMetazoa"/>
        </authorList>
    </citation>
    <scope>IDENTIFICATION</scope>
    <source>
        <strain evidence="11">A-37</strain>
    </source>
</reference>
<name>A0A182LXJ8_9DIPT</name>
<comment type="subcellular location">
    <subcellularLocation>
        <location evidence="1">Cytoplasm</location>
        <location evidence="1">Cytoskeleton</location>
    </subcellularLocation>
</comment>
<dbReference type="GO" id="GO:0000278">
    <property type="term" value="P:mitotic cell cycle"/>
    <property type="evidence" value="ECO:0007669"/>
    <property type="project" value="TreeGrafter"/>
</dbReference>
<dbReference type="InterPro" id="IPR027417">
    <property type="entry name" value="P-loop_NTPase"/>
</dbReference>
<dbReference type="GO" id="GO:0003777">
    <property type="term" value="F:microtubule motor activity"/>
    <property type="evidence" value="ECO:0007669"/>
    <property type="project" value="InterPro"/>
</dbReference>
<dbReference type="PANTHER" id="PTHR47968">
    <property type="entry name" value="CENTROMERE PROTEIN E"/>
    <property type="match status" value="1"/>
</dbReference>
<dbReference type="InterPro" id="IPR027640">
    <property type="entry name" value="Kinesin-like_fam"/>
</dbReference>
<feature type="coiled-coil region" evidence="8">
    <location>
        <begin position="163"/>
        <end position="190"/>
    </location>
</feature>
<keyword evidence="6" id="KW-0206">Cytoskeleton</keyword>
<evidence type="ECO:0000256" key="7">
    <source>
        <dbReference type="PROSITE-ProRule" id="PRU00283"/>
    </source>
</evidence>
<dbReference type="GO" id="GO:0005524">
    <property type="term" value="F:ATP binding"/>
    <property type="evidence" value="ECO:0007669"/>
    <property type="project" value="UniProtKB-KW"/>
</dbReference>
<comment type="similarity">
    <text evidence="7">Belongs to the TRAFAC class myosin-kinesin ATPase superfamily. Kinesin family.</text>
</comment>
<evidence type="ECO:0000256" key="3">
    <source>
        <dbReference type="ARBA" id="ARBA00022840"/>
    </source>
</evidence>
<keyword evidence="4 8" id="KW-0175">Coiled coil</keyword>
<dbReference type="PROSITE" id="PS50067">
    <property type="entry name" value="KINESIN_MOTOR_2"/>
    <property type="match status" value="1"/>
</dbReference>
<dbReference type="STRING" id="139723.A0A182LXJ8"/>
<evidence type="ECO:0000313" key="12">
    <source>
        <dbReference type="Proteomes" id="UP000075883"/>
    </source>
</evidence>
<dbReference type="GO" id="GO:0008017">
    <property type="term" value="F:microtubule binding"/>
    <property type="evidence" value="ECO:0007669"/>
    <property type="project" value="InterPro"/>
</dbReference>
<feature type="compositionally biased region" description="Polar residues" evidence="9">
    <location>
        <begin position="379"/>
        <end position="393"/>
    </location>
</feature>
<evidence type="ECO:0000256" key="6">
    <source>
        <dbReference type="ARBA" id="ARBA00023212"/>
    </source>
</evidence>
<dbReference type="GO" id="GO:0005874">
    <property type="term" value="C:microtubule"/>
    <property type="evidence" value="ECO:0007669"/>
    <property type="project" value="TreeGrafter"/>
</dbReference>
<dbReference type="SMART" id="SM00129">
    <property type="entry name" value="KISc"/>
    <property type="match status" value="1"/>
</dbReference>
<dbReference type="Gene3D" id="3.40.850.10">
    <property type="entry name" value="Kinesin motor domain"/>
    <property type="match status" value="1"/>
</dbReference>
<evidence type="ECO:0000259" key="10">
    <source>
        <dbReference type="PROSITE" id="PS50067"/>
    </source>
</evidence>